<feature type="domain" description="HMA" evidence="23">
    <location>
        <begin position="18"/>
        <end position="84"/>
    </location>
</feature>
<keyword evidence="18 22" id="KW-0472">Membrane</keyword>
<dbReference type="SFLD" id="SFLDS00003">
    <property type="entry name" value="Haloacid_Dehalogenase"/>
    <property type="match status" value="1"/>
</dbReference>
<evidence type="ECO:0000256" key="5">
    <source>
        <dbReference type="ARBA" id="ARBA00022448"/>
    </source>
</evidence>
<comment type="similarity">
    <text evidence="2 22">Belongs to the cation transport ATPase (P-type) (TC 3.A.3) family. Type IB subfamily.</text>
</comment>
<dbReference type="InterPro" id="IPR036163">
    <property type="entry name" value="HMA_dom_sf"/>
</dbReference>
<sequence>MATETKVQEQSDAQAVEDRVTLGITGMTCAACATRVEKNLSKLEGVKQAAVNLASEKATVTFDPNKVSLDQLIEKVEKTGYGVREEKATLSISGMTCAACSTRVEKALKKVDGVLNANVNLASEKATVEYIPGKTDIDRLIAAVQKAGYQAKTDQEINADTEREARQREYQAQKRMFTLGAVLSSFFLIQMVSDFAMAYAPGLALSFHLHPYVQLLLASVVQFYVGGRFYKGAYKALRGGSANMDVLVSLGTSAAYFYSLVAVLTGNWHHLYFEAAAIIITLILLGKMLEARAKGQTSEAIKKLMGLQAKTARVIRDGQEVDIPIEDVTVGDIIFVRAGEKIPVDGEVIEGSSTVDESMLTGESMPVSKNVGDSVIGATINKHGSFKFRATKVGKDTALAQIIKLVEEAQGSKAPIQRLADTIAGIFVPIVIGIALLTFAITYFLVGFTPALISAVAVLVIACPCALGLATPTAVMVGTGKGAENGILIKGAEHLESAHRVTTVVLDKTGTITKGEPEVTDIVTVGKHSENELLQLAATAERGSEHPLGEAIVNGAKERGLELGEVSRFNAIPGHGIEVEVNGKKILIGNKKLMRENNVAIDKLINRMEELEGQGKTAMLMAIDGQLEGIVAVADTVKETSAKAIRQLKDLGIEVIMITGDNQRTAEAIAKQVGVDRVLAEVLPEDKASEVEKLKKEGKIVVMVGDGINDAPALVAAHIGIAIGTGTDVAIEAADVTLMRGDLMGIVDTIRLSKSTMRKIRQNLFWAFAYNIVLIPVAAFGLLNPMLAGAAMAFSSVSVVTNTLFLRRWKPVRV</sequence>
<dbReference type="SUPFAM" id="SSF81653">
    <property type="entry name" value="Calcium ATPase, transduction domain A"/>
    <property type="match status" value="1"/>
</dbReference>
<evidence type="ECO:0000256" key="22">
    <source>
        <dbReference type="RuleBase" id="RU362081"/>
    </source>
</evidence>
<keyword evidence="8 22" id="KW-0479">Metal-binding</keyword>
<evidence type="ECO:0000256" key="7">
    <source>
        <dbReference type="ARBA" id="ARBA00022692"/>
    </source>
</evidence>
<evidence type="ECO:0000256" key="9">
    <source>
        <dbReference type="ARBA" id="ARBA00022737"/>
    </source>
</evidence>
<keyword evidence="11" id="KW-0187">Copper transport</keyword>
<dbReference type="InterPro" id="IPR044492">
    <property type="entry name" value="P_typ_ATPase_HD_dom"/>
</dbReference>
<dbReference type="PRINTS" id="PR00942">
    <property type="entry name" value="CUATPASEI"/>
</dbReference>
<dbReference type="SUPFAM" id="SSF56784">
    <property type="entry name" value="HAD-like"/>
    <property type="match status" value="1"/>
</dbReference>
<protein>
    <recommendedName>
        <fullName evidence="4">Copper-exporting P-type ATPase</fullName>
        <ecNumber evidence="3">7.2.2.8</ecNumber>
    </recommendedName>
    <alternativeName>
        <fullName evidence="19">Copper-exporting P-type ATPase A</fullName>
    </alternativeName>
    <alternativeName>
        <fullName evidence="20">Cu(+)-exporting ATPase</fullName>
    </alternativeName>
</protein>
<reference evidence="26" key="1">
    <citation type="journal article" date="2019" name="Int. J. Syst. Evol. Microbiol.">
        <title>The Global Catalogue of Microorganisms (GCM) 10K type strain sequencing project: providing services to taxonomists for standard genome sequencing and annotation.</title>
        <authorList>
            <consortium name="The Broad Institute Genomics Platform"/>
            <consortium name="The Broad Institute Genome Sequencing Center for Infectious Disease"/>
            <person name="Wu L."/>
            <person name="Ma J."/>
        </authorList>
    </citation>
    <scope>NUCLEOTIDE SEQUENCE [LARGE SCALE GENOMIC DNA]</scope>
    <source>
        <strain evidence="26">WYCCWR 12678</strain>
    </source>
</reference>
<evidence type="ECO:0000256" key="2">
    <source>
        <dbReference type="ARBA" id="ARBA00006024"/>
    </source>
</evidence>
<dbReference type="InterPro" id="IPR036412">
    <property type="entry name" value="HAD-like_sf"/>
</dbReference>
<dbReference type="NCBIfam" id="TIGR01494">
    <property type="entry name" value="ATPase_P-type"/>
    <property type="match status" value="1"/>
</dbReference>
<dbReference type="PANTHER" id="PTHR43520">
    <property type="entry name" value="ATP7, ISOFORM B"/>
    <property type="match status" value="1"/>
</dbReference>
<feature type="transmembrane region" description="Helical" evidence="22">
    <location>
        <begin position="789"/>
        <end position="806"/>
    </location>
</feature>
<evidence type="ECO:0000256" key="18">
    <source>
        <dbReference type="ARBA" id="ARBA00023136"/>
    </source>
</evidence>
<name>A0ABV9Q6Y2_9BACL</name>
<dbReference type="PROSITE" id="PS51178">
    <property type="entry name" value="PASTA"/>
    <property type="match status" value="1"/>
</dbReference>
<evidence type="ECO:0000256" key="12">
    <source>
        <dbReference type="ARBA" id="ARBA00022840"/>
    </source>
</evidence>
<keyword evidence="9" id="KW-0677">Repeat</keyword>
<dbReference type="NCBIfam" id="TIGR00003">
    <property type="entry name" value="copper ion binding protein"/>
    <property type="match status" value="2"/>
</dbReference>
<dbReference type="InterPro" id="IPR005543">
    <property type="entry name" value="PASTA_dom"/>
</dbReference>
<feature type="domain" description="PASTA" evidence="24">
    <location>
        <begin position="629"/>
        <end position="706"/>
    </location>
</feature>
<accession>A0ABV9Q6Y2</accession>
<dbReference type="Gene3D" id="3.40.1110.10">
    <property type="entry name" value="Calcium-transporting ATPase, cytoplasmic domain N"/>
    <property type="match status" value="1"/>
</dbReference>
<evidence type="ECO:0000256" key="4">
    <source>
        <dbReference type="ARBA" id="ARBA00015102"/>
    </source>
</evidence>
<dbReference type="InterPro" id="IPR023299">
    <property type="entry name" value="ATPase_P-typ_cyto_dom_N"/>
</dbReference>
<comment type="catalytic activity">
    <reaction evidence="21">
        <text>Cu(+)(in) + ATP + H2O = Cu(+)(out) + ADP + phosphate + H(+)</text>
        <dbReference type="Rhea" id="RHEA:25792"/>
        <dbReference type="ChEBI" id="CHEBI:15377"/>
        <dbReference type="ChEBI" id="CHEBI:15378"/>
        <dbReference type="ChEBI" id="CHEBI:30616"/>
        <dbReference type="ChEBI" id="CHEBI:43474"/>
        <dbReference type="ChEBI" id="CHEBI:49552"/>
        <dbReference type="ChEBI" id="CHEBI:456216"/>
        <dbReference type="EC" id="7.2.2.8"/>
    </reaction>
</comment>
<evidence type="ECO:0000256" key="17">
    <source>
        <dbReference type="ARBA" id="ARBA00023065"/>
    </source>
</evidence>
<feature type="transmembrane region" description="Helical" evidence="22">
    <location>
        <begin position="176"/>
        <end position="200"/>
    </location>
</feature>
<evidence type="ECO:0000256" key="21">
    <source>
        <dbReference type="ARBA" id="ARBA00049289"/>
    </source>
</evidence>
<dbReference type="Pfam" id="PF00403">
    <property type="entry name" value="HMA"/>
    <property type="match status" value="2"/>
</dbReference>
<evidence type="ECO:0000256" key="19">
    <source>
        <dbReference type="ARBA" id="ARBA00029719"/>
    </source>
</evidence>
<dbReference type="InterPro" id="IPR001757">
    <property type="entry name" value="P_typ_ATPase"/>
</dbReference>
<dbReference type="NCBIfam" id="TIGR01512">
    <property type="entry name" value="ATPase-IB2_Cd"/>
    <property type="match status" value="1"/>
</dbReference>
<evidence type="ECO:0000256" key="13">
    <source>
        <dbReference type="ARBA" id="ARBA00022842"/>
    </source>
</evidence>
<dbReference type="EC" id="7.2.2.8" evidence="3"/>
<dbReference type="PROSITE" id="PS50846">
    <property type="entry name" value="HMA_2"/>
    <property type="match status" value="2"/>
</dbReference>
<feature type="transmembrane region" description="Helical" evidence="22">
    <location>
        <begin position="271"/>
        <end position="289"/>
    </location>
</feature>
<dbReference type="PROSITE" id="PS01047">
    <property type="entry name" value="HMA_1"/>
    <property type="match status" value="2"/>
</dbReference>
<keyword evidence="7 22" id="KW-0812">Transmembrane</keyword>
<evidence type="ECO:0000256" key="3">
    <source>
        <dbReference type="ARBA" id="ARBA00012517"/>
    </source>
</evidence>
<feature type="transmembrane region" description="Helical" evidence="22">
    <location>
        <begin position="423"/>
        <end position="445"/>
    </location>
</feature>
<comment type="caution">
    <text evidence="25">The sequence shown here is derived from an EMBL/GenBank/DDBJ whole genome shotgun (WGS) entry which is preliminary data.</text>
</comment>
<dbReference type="InterPro" id="IPR008250">
    <property type="entry name" value="ATPase_P-typ_transduc_dom_A_sf"/>
</dbReference>
<feature type="domain" description="HMA" evidence="23">
    <location>
        <begin position="86"/>
        <end position="152"/>
    </location>
</feature>
<keyword evidence="17" id="KW-0406">Ion transport</keyword>
<feature type="transmembrane region" description="Helical" evidence="22">
    <location>
        <begin position="242"/>
        <end position="265"/>
    </location>
</feature>
<evidence type="ECO:0000256" key="6">
    <source>
        <dbReference type="ARBA" id="ARBA00022553"/>
    </source>
</evidence>
<dbReference type="InterPro" id="IPR017969">
    <property type="entry name" value="Heavy-metal-associated_CS"/>
</dbReference>
<feature type="transmembrane region" description="Helical" evidence="22">
    <location>
        <begin position="451"/>
        <end position="471"/>
    </location>
</feature>
<gene>
    <name evidence="25" type="ORF">ACFO8Q_19905</name>
</gene>
<keyword evidence="5" id="KW-0813">Transport</keyword>
<dbReference type="NCBIfam" id="TIGR01511">
    <property type="entry name" value="ATPase-IB1_Cu"/>
    <property type="match status" value="1"/>
</dbReference>
<dbReference type="Pfam" id="PF00122">
    <property type="entry name" value="E1-E2_ATPase"/>
    <property type="match status" value="1"/>
</dbReference>
<keyword evidence="14" id="KW-1278">Translocase</keyword>
<keyword evidence="6" id="KW-0597">Phosphoprotein</keyword>
<dbReference type="Proteomes" id="UP001596002">
    <property type="component" value="Unassembled WGS sequence"/>
</dbReference>
<feature type="transmembrane region" description="Helical" evidence="22">
    <location>
        <begin position="764"/>
        <end position="783"/>
    </location>
</feature>
<dbReference type="InterPro" id="IPR006121">
    <property type="entry name" value="HMA_dom"/>
</dbReference>
<keyword evidence="13" id="KW-0460">Magnesium</keyword>
<keyword evidence="22" id="KW-1003">Cell membrane</keyword>
<evidence type="ECO:0000256" key="16">
    <source>
        <dbReference type="ARBA" id="ARBA00023008"/>
    </source>
</evidence>
<keyword evidence="16" id="KW-0186">Copper</keyword>
<keyword evidence="12 22" id="KW-0067">ATP-binding</keyword>
<dbReference type="NCBIfam" id="TIGR01525">
    <property type="entry name" value="ATPase-IB_hvy"/>
    <property type="match status" value="1"/>
</dbReference>
<evidence type="ECO:0000256" key="8">
    <source>
        <dbReference type="ARBA" id="ARBA00022723"/>
    </source>
</evidence>
<organism evidence="25 26">
    <name type="scientific">Effusibacillus consociatus</name>
    <dbReference type="NCBI Taxonomy" id="1117041"/>
    <lineage>
        <taxon>Bacteria</taxon>
        <taxon>Bacillati</taxon>
        <taxon>Bacillota</taxon>
        <taxon>Bacilli</taxon>
        <taxon>Bacillales</taxon>
        <taxon>Alicyclobacillaceae</taxon>
        <taxon>Effusibacillus</taxon>
    </lineage>
</organism>
<evidence type="ECO:0000256" key="15">
    <source>
        <dbReference type="ARBA" id="ARBA00022989"/>
    </source>
</evidence>
<dbReference type="InterPro" id="IPR059000">
    <property type="entry name" value="ATPase_P-type_domA"/>
</dbReference>
<evidence type="ECO:0000256" key="11">
    <source>
        <dbReference type="ARBA" id="ARBA00022796"/>
    </source>
</evidence>
<dbReference type="SFLD" id="SFLDG00002">
    <property type="entry name" value="C1.7:_P-type_atpase_like"/>
    <property type="match status" value="1"/>
</dbReference>
<dbReference type="InterPro" id="IPR027256">
    <property type="entry name" value="P-typ_ATPase_IB"/>
</dbReference>
<dbReference type="Gene3D" id="2.70.150.10">
    <property type="entry name" value="Calcium-transporting ATPase, cytoplasmic transduction domain A"/>
    <property type="match status" value="1"/>
</dbReference>
<dbReference type="InterPro" id="IPR023214">
    <property type="entry name" value="HAD_sf"/>
</dbReference>
<dbReference type="EMBL" id="JBHSHC010000139">
    <property type="protein sequence ID" value="MFC4769598.1"/>
    <property type="molecule type" value="Genomic_DNA"/>
</dbReference>
<evidence type="ECO:0000256" key="10">
    <source>
        <dbReference type="ARBA" id="ARBA00022741"/>
    </source>
</evidence>
<dbReference type="SUPFAM" id="SSF81665">
    <property type="entry name" value="Calcium ATPase, transmembrane domain M"/>
    <property type="match status" value="1"/>
</dbReference>
<dbReference type="PANTHER" id="PTHR43520:SF8">
    <property type="entry name" value="P-TYPE CU(+) TRANSPORTER"/>
    <property type="match status" value="1"/>
</dbReference>
<keyword evidence="15 22" id="KW-1133">Transmembrane helix</keyword>
<keyword evidence="26" id="KW-1185">Reference proteome</keyword>
<evidence type="ECO:0000259" key="24">
    <source>
        <dbReference type="PROSITE" id="PS51178"/>
    </source>
</evidence>
<dbReference type="CDD" id="cd02094">
    <property type="entry name" value="P-type_ATPase_Cu-like"/>
    <property type="match status" value="1"/>
</dbReference>
<dbReference type="InterPro" id="IPR023298">
    <property type="entry name" value="ATPase_P-typ_TM_dom_sf"/>
</dbReference>
<evidence type="ECO:0000256" key="1">
    <source>
        <dbReference type="ARBA" id="ARBA00004127"/>
    </source>
</evidence>
<evidence type="ECO:0000256" key="14">
    <source>
        <dbReference type="ARBA" id="ARBA00022967"/>
    </source>
</evidence>
<evidence type="ECO:0000313" key="26">
    <source>
        <dbReference type="Proteomes" id="UP001596002"/>
    </source>
</evidence>
<dbReference type="SFLD" id="SFLDF00027">
    <property type="entry name" value="p-type_atpase"/>
    <property type="match status" value="1"/>
</dbReference>
<dbReference type="PRINTS" id="PR00119">
    <property type="entry name" value="CATATPASE"/>
</dbReference>
<dbReference type="SUPFAM" id="SSF55008">
    <property type="entry name" value="HMA, heavy metal-associated domain"/>
    <property type="match status" value="2"/>
</dbReference>
<comment type="subcellular location">
    <subcellularLocation>
        <location evidence="22">Cell membrane</location>
    </subcellularLocation>
    <subcellularLocation>
        <location evidence="1">Endomembrane system</location>
        <topology evidence="1">Multi-pass membrane protein</topology>
    </subcellularLocation>
</comment>
<dbReference type="InterPro" id="IPR006122">
    <property type="entry name" value="HMA_Cu_ion-bd"/>
</dbReference>
<dbReference type="Pfam" id="PF00702">
    <property type="entry name" value="Hydrolase"/>
    <property type="match status" value="1"/>
</dbReference>
<feature type="transmembrane region" description="Helical" evidence="22">
    <location>
        <begin position="212"/>
        <end position="230"/>
    </location>
</feature>
<dbReference type="Gene3D" id="3.40.50.1000">
    <property type="entry name" value="HAD superfamily/HAD-like"/>
    <property type="match status" value="1"/>
</dbReference>
<evidence type="ECO:0000313" key="25">
    <source>
        <dbReference type="EMBL" id="MFC4769598.1"/>
    </source>
</evidence>
<dbReference type="Gene3D" id="3.30.70.100">
    <property type="match status" value="2"/>
</dbReference>
<dbReference type="CDD" id="cd00371">
    <property type="entry name" value="HMA"/>
    <property type="match status" value="2"/>
</dbReference>
<dbReference type="RefSeq" id="WP_380028306.1">
    <property type="nucleotide sequence ID" value="NZ_JBHSHC010000139.1"/>
</dbReference>
<dbReference type="InterPro" id="IPR018303">
    <property type="entry name" value="ATPase_P-typ_P_site"/>
</dbReference>
<proteinExistence type="inferred from homology"/>
<evidence type="ECO:0000256" key="20">
    <source>
        <dbReference type="ARBA" id="ARBA00033239"/>
    </source>
</evidence>
<evidence type="ECO:0000259" key="23">
    <source>
        <dbReference type="PROSITE" id="PS50846"/>
    </source>
</evidence>
<keyword evidence="10 22" id="KW-0547">Nucleotide-binding</keyword>
<dbReference type="PROSITE" id="PS00154">
    <property type="entry name" value="ATPASE_E1_E2"/>
    <property type="match status" value="1"/>
</dbReference>